<sequence length="199" mass="22106">MTYVSWYARTETGLAKLQRSLIDIESGVTHHRAWNPELIIGLVQTEDYARAVLAACIEVLGVPNDLDDVVAARMQRQHILDRETHSFEFLIGEWALHRIVGSSAVMRAQITALIDNLDTRPNMRIGIVPLHTEFRAPTPAFVIHDSAAVETETVTGEVIATRPDDIAVAERTFALLQNQAVYGDDARVLLTQVLATHTD</sequence>
<dbReference type="Pfam" id="PF19054">
    <property type="entry name" value="DUF5753"/>
    <property type="match status" value="1"/>
</dbReference>
<protein>
    <recommendedName>
        <fullName evidence="1">DUF5753 domain-containing protein</fullName>
    </recommendedName>
</protein>
<reference evidence="2 3" key="1">
    <citation type="submission" date="2019-03" db="EMBL/GenBank/DDBJ databases">
        <title>Genomic Encyclopedia of Type Strains, Phase IV (KMG-IV): sequencing the most valuable type-strain genomes for metagenomic binning, comparative biology and taxonomic classification.</title>
        <authorList>
            <person name="Goeker M."/>
        </authorList>
    </citation>
    <scope>NUCLEOTIDE SEQUENCE [LARGE SCALE GENOMIC DNA]</scope>
    <source>
        <strain evidence="2 3">DSM 44496</strain>
    </source>
</reference>
<name>A0A4R6NYG3_NOCIG</name>
<dbReference type="EMBL" id="SNXK01000016">
    <property type="protein sequence ID" value="TDP28609.1"/>
    <property type="molecule type" value="Genomic_DNA"/>
</dbReference>
<dbReference type="Proteomes" id="UP000295087">
    <property type="component" value="Unassembled WGS sequence"/>
</dbReference>
<dbReference type="InterPro" id="IPR043917">
    <property type="entry name" value="DUF5753"/>
</dbReference>
<feature type="domain" description="DUF5753" evidence="1">
    <location>
        <begin position="18"/>
        <end position="191"/>
    </location>
</feature>
<organism evidence="2 3">
    <name type="scientific">Nocardia ignorata</name>
    <dbReference type="NCBI Taxonomy" id="145285"/>
    <lineage>
        <taxon>Bacteria</taxon>
        <taxon>Bacillati</taxon>
        <taxon>Actinomycetota</taxon>
        <taxon>Actinomycetes</taxon>
        <taxon>Mycobacteriales</taxon>
        <taxon>Nocardiaceae</taxon>
        <taxon>Nocardia</taxon>
    </lineage>
</organism>
<keyword evidence="3" id="KW-1185">Reference proteome</keyword>
<comment type="caution">
    <text evidence="2">The sequence shown here is derived from an EMBL/GenBank/DDBJ whole genome shotgun (WGS) entry which is preliminary data.</text>
</comment>
<dbReference type="AlphaFoldDB" id="A0A4R6NYG3"/>
<evidence type="ECO:0000313" key="2">
    <source>
        <dbReference type="EMBL" id="TDP28609.1"/>
    </source>
</evidence>
<evidence type="ECO:0000259" key="1">
    <source>
        <dbReference type="Pfam" id="PF19054"/>
    </source>
</evidence>
<evidence type="ECO:0000313" key="3">
    <source>
        <dbReference type="Proteomes" id="UP000295087"/>
    </source>
</evidence>
<proteinExistence type="predicted"/>
<gene>
    <name evidence="2" type="ORF">DFR75_1167</name>
</gene>
<dbReference type="RefSeq" id="WP_067497872.1">
    <property type="nucleotide sequence ID" value="NZ_SNXK01000016.1"/>
</dbReference>
<accession>A0A4R6NYG3</accession>